<evidence type="ECO:0000256" key="13">
    <source>
        <dbReference type="ARBA" id="ARBA00044891"/>
    </source>
</evidence>
<evidence type="ECO:0000256" key="19">
    <source>
        <dbReference type="ARBA" id="ARBA00044912"/>
    </source>
</evidence>
<comment type="catalytic activity">
    <reaction evidence="15">
        <text>L-aspartyl-L-lysine(out) = L-aspartyl-L-lysine(in)</text>
        <dbReference type="Rhea" id="RHEA:79411"/>
        <dbReference type="ChEBI" id="CHEBI:229953"/>
    </reaction>
</comment>
<evidence type="ECO:0000256" key="4">
    <source>
        <dbReference type="ARBA" id="ARBA00022448"/>
    </source>
</evidence>
<feature type="transmembrane region" description="Helical" evidence="26">
    <location>
        <begin position="255"/>
        <end position="278"/>
    </location>
</feature>
<dbReference type="GO" id="GO:0005886">
    <property type="term" value="C:plasma membrane"/>
    <property type="evidence" value="ECO:0007669"/>
    <property type="project" value="UniProtKB-SubCell"/>
</dbReference>
<proteinExistence type="inferred from homology"/>
<reference evidence="28" key="1">
    <citation type="submission" date="2020-10" db="EMBL/GenBank/DDBJ databases">
        <authorList>
            <person name="Gilroy R."/>
        </authorList>
    </citation>
    <scope>NUCLEOTIDE SEQUENCE</scope>
    <source>
        <strain evidence="28">17113</strain>
    </source>
</reference>
<evidence type="ECO:0000256" key="16">
    <source>
        <dbReference type="ARBA" id="ARBA00044899"/>
    </source>
</evidence>
<dbReference type="InterPro" id="IPR011701">
    <property type="entry name" value="MFS"/>
</dbReference>
<keyword evidence="5 26" id="KW-0812">Transmembrane</keyword>
<evidence type="ECO:0000256" key="8">
    <source>
        <dbReference type="ARBA" id="ARBA00023228"/>
    </source>
</evidence>
<feature type="transmembrane region" description="Helical" evidence="26">
    <location>
        <begin position="51"/>
        <end position="71"/>
    </location>
</feature>
<dbReference type="AlphaFoldDB" id="A0A9D9DEG0"/>
<comment type="catalytic activity">
    <reaction evidence="13">
        <text>L-lysyl-L-alpha-amino acid(out) = L-lysyl-L-alpha-amino acid(in)</text>
        <dbReference type="Rhea" id="RHEA:79387"/>
        <dbReference type="ChEBI" id="CHEBI:229965"/>
    </reaction>
</comment>
<comment type="catalytic activity">
    <reaction evidence="20">
        <text>L-alanyl-L-lysine(out) = L-alanyl-L-lysine(in)</text>
        <dbReference type="Rhea" id="RHEA:79415"/>
        <dbReference type="ChEBI" id="CHEBI:192470"/>
    </reaction>
</comment>
<feature type="transmembrane region" description="Helical" evidence="26">
    <location>
        <begin position="157"/>
        <end position="182"/>
    </location>
</feature>
<evidence type="ECO:0000256" key="12">
    <source>
        <dbReference type="ARBA" id="ARBA00044884"/>
    </source>
</evidence>
<dbReference type="InterPro" id="IPR052187">
    <property type="entry name" value="MFSD1"/>
</dbReference>
<feature type="transmembrane region" description="Helical" evidence="26">
    <location>
        <begin position="115"/>
        <end position="136"/>
    </location>
</feature>
<feature type="transmembrane region" description="Helical" evidence="26">
    <location>
        <begin position="346"/>
        <end position="365"/>
    </location>
</feature>
<evidence type="ECO:0000256" key="23">
    <source>
        <dbReference type="ARBA" id="ARBA00045018"/>
    </source>
</evidence>
<comment type="similarity">
    <text evidence="3">Belongs to the major facilitator superfamily.</text>
</comment>
<feature type="transmembrane region" description="Helical" evidence="26">
    <location>
        <begin position="386"/>
        <end position="403"/>
    </location>
</feature>
<comment type="catalytic activity">
    <reaction evidence="9">
        <text>L-lysyl-L-alanine(out) = L-lysyl-L-alanine(in)</text>
        <dbReference type="Rhea" id="RHEA:79399"/>
        <dbReference type="ChEBI" id="CHEBI:229954"/>
    </reaction>
</comment>
<dbReference type="InterPro" id="IPR020846">
    <property type="entry name" value="MFS_dom"/>
</dbReference>
<dbReference type="PROSITE" id="PS50850">
    <property type="entry name" value="MFS"/>
    <property type="match status" value="1"/>
</dbReference>
<evidence type="ECO:0000256" key="24">
    <source>
        <dbReference type="ARBA" id="ARBA00045709"/>
    </source>
</evidence>
<dbReference type="Gene3D" id="1.20.1250.20">
    <property type="entry name" value="MFS general substrate transporter like domains"/>
    <property type="match status" value="1"/>
</dbReference>
<evidence type="ECO:0000256" key="25">
    <source>
        <dbReference type="ARBA" id="ARBA00046376"/>
    </source>
</evidence>
<comment type="catalytic activity">
    <reaction evidence="19">
        <text>L-histidyl-L-alpha-amino acid(out) = L-histidyl-L-alpha-amino acid(in)</text>
        <dbReference type="Rhea" id="RHEA:79379"/>
        <dbReference type="ChEBI" id="CHEBI:229964"/>
    </reaction>
</comment>
<evidence type="ECO:0000256" key="3">
    <source>
        <dbReference type="ARBA" id="ARBA00008335"/>
    </source>
</evidence>
<dbReference type="InterPro" id="IPR036259">
    <property type="entry name" value="MFS_trans_sf"/>
</dbReference>
<keyword evidence="8" id="KW-0458">Lysosome</keyword>
<comment type="catalytic activity">
    <reaction evidence="21">
        <text>L-lysyl-glycine(out) = L-lysyl-glycine(in)</text>
        <dbReference type="Rhea" id="RHEA:79407"/>
        <dbReference type="ChEBI" id="CHEBI:191202"/>
    </reaction>
</comment>
<evidence type="ECO:0000256" key="14">
    <source>
        <dbReference type="ARBA" id="ARBA00044893"/>
    </source>
</evidence>
<evidence type="ECO:0000256" key="15">
    <source>
        <dbReference type="ARBA" id="ARBA00044898"/>
    </source>
</evidence>
<comment type="subunit">
    <text evidence="25">Homodimer. Interacts with lysosomal protein GLMP (via lumenal domain); the interaction starts while both proteins are still in the endoplasmic reticulum and is required for stabilization of MFSD1 in lysosomes but has no direct effect on its targeting to lysosomes or transporter activity.</text>
</comment>
<dbReference type="Pfam" id="PF07690">
    <property type="entry name" value="MFS_1"/>
    <property type="match status" value="1"/>
</dbReference>
<dbReference type="GO" id="GO:0022857">
    <property type="term" value="F:transmembrane transporter activity"/>
    <property type="evidence" value="ECO:0007669"/>
    <property type="project" value="InterPro"/>
</dbReference>
<evidence type="ECO:0000256" key="6">
    <source>
        <dbReference type="ARBA" id="ARBA00022989"/>
    </source>
</evidence>
<sequence>MEGQERKLGLGKRVWLSIILVGFIGQLAWAIENQYINLWVYSQSGDANHINWMTNASAIVAAITTFFVGALSDRIGKRRIIIAIGYTVWGVTVFLFGVMSLSNMAALTGGDMAKAMLLVGVSNVIVDSVMTFFGSSANDACYSAFVTDKTDKKTRPFVESVISVMPLLAVALMMVLGLAFGLPGEQGELSNEQFAEEIASPWLYFFLTCGALTTAVGIGCFFLLPKDEIKPNREKNYLLNLVDGFRPKTMKQSPLFYLCLLVFLFFNIAVDSFMPYYLVYFQESLGFEGLSFYGAMAIIIGIASASVIFAGLFMDRLGKMKFLLPSILSMAVGALILFLASSNAYLSVFGGVVLMAGYLIGTAAIGARLRDETPEDKVGSLQGVRMIFAVMLPMIIGSNLSALCFQSDYVNEYGVTAARPDKWMFIVTLSASIVALVPATTLLIIDRKKAKAGIKG</sequence>
<dbReference type="Proteomes" id="UP000823634">
    <property type="component" value="Unassembled WGS sequence"/>
</dbReference>
<evidence type="ECO:0000256" key="22">
    <source>
        <dbReference type="ARBA" id="ARBA00044985"/>
    </source>
</evidence>
<feature type="transmembrane region" description="Helical" evidence="26">
    <location>
        <begin position="14"/>
        <end position="31"/>
    </location>
</feature>
<comment type="catalytic activity">
    <reaction evidence="11">
        <text>L-alpha-aminoacyl-L-arginine(out) = L-alpha-aminoacyl-L-arginine(in)</text>
        <dbReference type="Rhea" id="RHEA:79367"/>
        <dbReference type="ChEBI" id="CHEBI:229968"/>
    </reaction>
</comment>
<feature type="transmembrane region" description="Helical" evidence="26">
    <location>
        <begin position="202"/>
        <end position="224"/>
    </location>
</feature>
<accession>A0A9D9DEG0</accession>
<evidence type="ECO:0000256" key="18">
    <source>
        <dbReference type="ARBA" id="ARBA00044903"/>
    </source>
</evidence>
<evidence type="ECO:0000256" key="17">
    <source>
        <dbReference type="ARBA" id="ARBA00044900"/>
    </source>
</evidence>
<keyword evidence="7 26" id="KW-0472">Membrane</keyword>
<dbReference type="EMBL" id="JADINA010000001">
    <property type="protein sequence ID" value="MBO8425715.1"/>
    <property type="molecule type" value="Genomic_DNA"/>
</dbReference>
<organism evidence="28 29">
    <name type="scientific">Candidatus Alloenteromonas pullistercoris</name>
    <dbReference type="NCBI Taxonomy" id="2840785"/>
    <lineage>
        <taxon>Bacteria</taxon>
        <taxon>Bacillati</taxon>
        <taxon>Bacillota</taxon>
        <taxon>Bacillota incertae sedis</taxon>
        <taxon>Candidatus Alloenteromonas</taxon>
    </lineage>
</organism>
<dbReference type="PANTHER" id="PTHR23512:SF3">
    <property type="entry name" value="MAJOR FACILITATOR SUPERFAMILY DOMAIN-CONTAINING PROTEIN 1"/>
    <property type="match status" value="1"/>
</dbReference>
<comment type="function">
    <text evidence="24">Lysosomal dipeptide uniporter that selectively exports lysine, arginine or histidine-containing dipeptides with a net positive charge from the lysosome lumen into the cytosol. Could play a role in a specific type of protein O-glycosylation indirectly regulating macrophages migration and tissue invasion. Also essential for liver homeostasis.</text>
</comment>
<evidence type="ECO:0000256" key="9">
    <source>
        <dbReference type="ARBA" id="ARBA00044876"/>
    </source>
</evidence>
<comment type="catalytic activity">
    <reaction evidence="17">
        <text>L-lysyl-L-lysine(out) = L-lysyl-L-lysine(in)</text>
        <dbReference type="Rhea" id="RHEA:79403"/>
        <dbReference type="ChEBI" id="CHEBI:229956"/>
    </reaction>
</comment>
<comment type="caution">
    <text evidence="28">The sequence shown here is derived from an EMBL/GenBank/DDBJ whole genome shotgun (WGS) entry which is preliminary data.</text>
</comment>
<comment type="catalytic activity">
    <reaction evidence="12">
        <text>L-alpha-aminoacyl-L-histidine(out) = L-alpha-aminoacyl-L-histidine(in)</text>
        <dbReference type="Rhea" id="RHEA:79375"/>
        <dbReference type="ChEBI" id="CHEBI:229967"/>
    </reaction>
</comment>
<keyword evidence="6 26" id="KW-1133">Transmembrane helix</keyword>
<dbReference type="GO" id="GO:0005765">
    <property type="term" value="C:lysosomal membrane"/>
    <property type="evidence" value="ECO:0007669"/>
    <property type="project" value="UniProtKB-SubCell"/>
</dbReference>
<name>A0A9D9DEG0_9FIRM</name>
<comment type="subcellular location">
    <subcellularLocation>
        <location evidence="2">Cell membrane</location>
        <topology evidence="2">Multi-pass membrane protein</topology>
    </subcellularLocation>
    <subcellularLocation>
        <location evidence="1">Lysosome membrane</location>
        <topology evidence="1">Multi-pass membrane protein</topology>
    </subcellularLocation>
</comment>
<feature type="transmembrane region" description="Helical" evidence="26">
    <location>
        <begin position="322"/>
        <end position="340"/>
    </location>
</feature>
<evidence type="ECO:0000259" key="27">
    <source>
        <dbReference type="PROSITE" id="PS50850"/>
    </source>
</evidence>
<evidence type="ECO:0000256" key="7">
    <source>
        <dbReference type="ARBA" id="ARBA00023136"/>
    </source>
</evidence>
<feature type="transmembrane region" description="Helical" evidence="26">
    <location>
        <begin position="83"/>
        <end position="103"/>
    </location>
</feature>
<gene>
    <name evidence="28" type="ORF">IAC61_00145</name>
</gene>
<dbReference type="SUPFAM" id="SSF103473">
    <property type="entry name" value="MFS general substrate transporter"/>
    <property type="match status" value="1"/>
</dbReference>
<evidence type="ECO:0000313" key="28">
    <source>
        <dbReference type="EMBL" id="MBO8425715.1"/>
    </source>
</evidence>
<reference evidence="28" key="2">
    <citation type="journal article" date="2021" name="PeerJ">
        <title>Extensive microbial diversity within the chicken gut microbiome revealed by metagenomics and culture.</title>
        <authorList>
            <person name="Gilroy R."/>
            <person name="Ravi A."/>
            <person name="Getino M."/>
            <person name="Pursley I."/>
            <person name="Horton D.L."/>
            <person name="Alikhan N.F."/>
            <person name="Baker D."/>
            <person name="Gharbi K."/>
            <person name="Hall N."/>
            <person name="Watson M."/>
            <person name="Adriaenssens E.M."/>
            <person name="Foster-Nyarko E."/>
            <person name="Jarju S."/>
            <person name="Secka A."/>
            <person name="Antonio M."/>
            <person name="Oren A."/>
            <person name="Chaudhuri R.R."/>
            <person name="La Ragione R."/>
            <person name="Hildebrand F."/>
            <person name="Pallen M.J."/>
        </authorList>
    </citation>
    <scope>NUCLEOTIDE SEQUENCE</scope>
    <source>
        <strain evidence="28">17113</strain>
    </source>
</reference>
<evidence type="ECO:0000256" key="20">
    <source>
        <dbReference type="ARBA" id="ARBA00044919"/>
    </source>
</evidence>
<evidence type="ECO:0000256" key="5">
    <source>
        <dbReference type="ARBA" id="ARBA00022692"/>
    </source>
</evidence>
<dbReference type="PANTHER" id="PTHR23512">
    <property type="entry name" value="MAJOR FACILITATOR SUPERFAMILY DOMAIN-CONTAINING PROTEIN 1"/>
    <property type="match status" value="1"/>
</dbReference>
<comment type="catalytic activity">
    <reaction evidence="16">
        <text>L-arginyl-L-alpha-amino acid(out) = L-arginyl-L-alpha-amino acid(in)</text>
        <dbReference type="Rhea" id="RHEA:79371"/>
        <dbReference type="ChEBI" id="CHEBI:84315"/>
    </reaction>
</comment>
<evidence type="ECO:0000256" key="21">
    <source>
        <dbReference type="ARBA" id="ARBA00044924"/>
    </source>
</evidence>
<protein>
    <recommendedName>
        <fullName evidence="22">Lysosomal dipeptide transporter MFSD1</fullName>
    </recommendedName>
    <alternativeName>
        <fullName evidence="23">Major facilitator superfamily domain-containing protein 1</fullName>
    </alternativeName>
</protein>
<evidence type="ECO:0000256" key="11">
    <source>
        <dbReference type="ARBA" id="ARBA00044881"/>
    </source>
</evidence>
<feature type="domain" description="Major facilitator superfamily (MFS) profile" evidence="27">
    <location>
        <begin position="14"/>
        <end position="449"/>
    </location>
</feature>
<keyword evidence="4" id="KW-0813">Transport</keyword>
<evidence type="ECO:0000256" key="1">
    <source>
        <dbReference type="ARBA" id="ARBA00004155"/>
    </source>
</evidence>
<evidence type="ECO:0000313" key="29">
    <source>
        <dbReference type="Proteomes" id="UP000823634"/>
    </source>
</evidence>
<feature type="transmembrane region" description="Helical" evidence="26">
    <location>
        <begin position="423"/>
        <end position="445"/>
    </location>
</feature>
<comment type="catalytic activity">
    <reaction evidence="18">
        <text>L-arginyl-glycine(out) = L-arginyl-glycine(in)</text>
        <dbReference type="Rhea" id="RHEA:79391"/>
        <dbReference type="ChEBI" id="CHEBI:229955"/>
    </reaction>
</comment>
<feature type="transmembrane region" description="Helical" evidence="26">
    <location>
        <begin position="290"/>
        <end position="310"/>
    </location>
</feature>
<evidence type="ECO:0000256" key="26">
    <source>
        <dbReference type="SAM" id="Phobius"/>
    </source>
</evidence>
<comment type="catalytic activity">
    <reaction evidence="10">
        <text>L-histidyl-glycine(out) = L-histidyl-glycine(in)</text>
        <dbReference type="Rhea" id="RHEA:79395"/>
        <dbReference type="ChEBI" id="CHEBI:229957"/>
    </reaction>
</comment>
<evidence type="ECO:0000256" key="2">
    <source>
        <dbReference type="ARBA" id="ARBA00004651"/>
    </source>
</evidence>
<evidence type="ECO:0000256" key="10">
    <source>
        <dbReference type="ARBA" id="ARBA00044878"/>
    </source>
</evidence>
<comment type="catalytic activity">
    <reaction evidence="14">
        <text>L-alpha-aminoacyl-L-lysine(out) = L-alpha-aminoacyl-L-lysine(in)</text>
        <dbReference type="Rhea" id="RHEA:79383"/>
        <dbReference type="ChEBI" id="CHEBI:229966"/>
    </reaction>
</comment>